<proteinExistence type="predicted"/>
<dbReference type="Proteomes" id="UP001234989">
    <property type="component" value="Chromosome 11"/>
</dbReference>
<dbReference type="EMBL" id="CP133622">
    <property type="protein sequence ID" value="WMV55583.1"/>
    <property type="molecule type" value="Genomic_DNA"/>
</dbReference>
<accession>A0AAF0UYW8</accession>
<dbReference type="AlphaFoldDB" id="A0AAF0UYW8"/>
<evidence type="ECO:0000313" key="2">
    <source>
        <dbReference type="Proteomes" id="UP001234989"/>
    </source>
</evidence>
<sequence length="48" mass="5617">NIVLNFGENFFLLGCLKSSSFQRALYKWWNSSSPTRWHPVCRTLKGNI</sequence>
<reference evidence="1" key="1">
    <citation type="submission" date="2023-08" db="EMBL/GenBank/DDBJ databases">
        <title>A de novo genome assembly of Solanum verrucosum Schlechtendal, a Mexican diploid species geographically isolated from the other diploid A-genome species in potato relatives.</title>
        <authorList>
            <person name="Hosaka K."/>
        </authorList>
    </citation>
    <scope>NUCLEOTIDE SEQUENCE</scope>
    <source>
        <tissue evidence="1">Young leaves</tissue>
    </source>
</reference>
<gene>
    <name evidence="1" type="ORF">MTR67_048968</name>
</gene>
<organism evidence="1 2">
    <name type="scientific">Solanum verrucosum</name>
    <dbReference type="NCBI Taxonomy" id="315347"/>
    <lineage>
        <taxon>Eukaryota</taxon>
        <taxon>Viridiplantae</taxon>
        <taxon>Streptophyta</taxon>
        <taxon>Embryophyta</taxon>
        <taxon>Tracheophyta</taxon>
        <taxon>Spermatophyta</taxon>
        <taxon>Magnoliopsida</taxon>
        <taxon>eudicotyledons</taxon>
        <taxon>Gunneridae</taxon>
        <taxon>Pentapetalae</taxon>
        <taxon>asterids</taxon>
        <taxon>lamiids</taxon>
        <taxon>Solanales</taxon>
        <taxon>Solanaceae</taxon>
        <taxon>Solanoideae</taxon>
        <taxon>Solaneae</taxon>
        <taxon>Solanum</taxon>
    </lineage>
</organism>
<keyword evidence="2" id="KW-1185">Reference proteome</keyword>
<name>A0AAF0UYW8_SOLVR</name>
<evidence type="ECO:0000313" key="1">
    <source>
        <dbReference type="EMBL" id="WMV55583.1"/>
    </source>
</evidence>
<feature type="non-terminal residue" evidence="1">
    <location>
        <position position="1"/>
    </location>
</feature>
<protein>
    <submittedName>
        <fullName evidence="1">Uncharacterized protein</fullName>
    </submittedName>
</protein>